<accession>A0A284S5J3</accession>
<evidence type="ECO:0000313" key="3">
    <source>
        <dbReference type="EMBL" id="SJL16285.1"/>
    </source>
</evidence>
<dbReference type="Proteomes" id="UP000219338">
    <property type="component" value="Unassembled WGS sequence"/>
</dbReference>
<proteinExistence type="predicted"/>
<protein>
    <submittedName>
        <fullName evidence="3">Uncharacterized protein</fullName>
    </submittedName>
</protein>
<dbReference type="EMBL" id="FUEG01000034">
    <property type="protein sequence ID" value="SJL16285.1"/>
    <property type="molecule type" value="Genomic_DNA"/>
</dbReference>
<feature type="region of interest" description="Disordered" evidence="1">
    <location>
        <begin position="248"/>
        <end position="272"/>
    </location>
</feature>
<evidence type="ECO:0000313" key="4">
    <source>
        <dbReference type="Proteomes" id="UP000219338"/>
    </source>
</evidence>
<keyword evidence="2" id="KW-0812">Transmembrane</keyword>
<evidence type="ECO:0000256" key="2">
    <source>
        <dbReference type="SAM" id="Phobius"/>
    </source>
</evidence>
<feature type="compositionally biased region" description="Polar residues" evidence="1">
    <location>
        <begin position="248"/>
        <end position="270"/>
    </location>
</feature>
<feature type="region of interest" description="Disordered" evidence="1">
    <location>
        <begin position="349"/>
        <end position="379"/>
    </location>
</feature>
<gene>
    <name evidence="3" type="ORF">ARMOST_19805</name>
</gene>
<feature type="transmembrane region" description="Helical" evidence="2">
    <location>
        <begin position="6"/>
        <end position="32"/>
    </location>
</feature>
<feature type="region of interest" description="Disordered" evidence="1">
    <location>
        <begin position="181"/>
        <end position="218"/>
    </location>
</feature>
<keyword evidence="2" id="KW-0472">Membrane</keyword>
<evidence type="ECO:0000256" key="1">
    <source>
        <dbReference type="SAM" id="MobiDB-lite"/>
    </source>
</evidence>
<feature type="compositionally biased region" description="Polar residues" evidence="1">
    <location>
        <begin position="67"/>
        <end position="86"/>
    </location>
</feature>
<organism evidence="3 4">
    <name type="scientific">Armillaria ostoyae</name>
    <name type="common">Armillaria root rot fungus</name>
    <dbReference type="NCBI Taxonomy" id="47428"/>
    <lineage>
        <taxon>Eukaryota</taxon>
        <taxon>Fungi</taxon>
        <taxon>Dikarya</taxon>
        <taxon>Basidiomycota</taxon>
        <taxon>Agaricomycotina</taxon>
        <taxon>Agaricomycetes</taxon>
        <taxon>Agaricomycetidae</taxon>
        <taxon>Agaricales</taxon>
        <taxon>Marasmiineae</taxon>
        <taxon>Physalacriaceae</taxon>
        <taxon>Armillaria</taxon>
    </lineage>
</organism>
<reference evidence="4" key="1">
    <citation type="journal article" date="2017" name="Nat. Ecol. Evol.">
        <title>Genome expansion and lineage-specific genetic innovations in the forest pathogenic fungi Armillaria.</title>
        <authorList>
            <person name="Sipos G."/>
            <person name="Prasanna A.N."/>
            <person name="Walter M.C."/>
            <person name="O'Connor E."/>
            <person name="Balint B."/>
            <person name="Krizsan K."/>
            <person name="Kiss B."/>
            <person name="Hess J."/>
            <person name="Varga T."/>
            <person name="Slot J."/>
            <person name="Riley R."/>
            <person name="Boka B."/>
            <person name="Rigling D."/>
            <person name="Barry K."/>
            <person name="Lee J."/>
            <person name="Mihaltcheva S."/>
            <person name="LaButti K."/>
            <person name="Lipzen A."/>
            <person name="Waldron R."/>
            <person name="Moloney N.M."/>
            <person name="Sperisen C."/>
            <person name="Kredics L."/>
            <person name="Vagvoelgyi C."/>
            <person name="Patrignani A."/>
            <person name="Fitzpatrick D."/>
            <person name="Nagy I."/>
            <person name="Doyle S."/>
            <person name="Anderson J.B."/>
            <person name="Grigoriev I.V."/>
            <person name="Gueldener U."/>
            <person name="Muensterkoetter M."/>
            <person name="Nagy L.G."/>
        </authorList>
    </citation>
    <scope>NUCLEOTIDE SEQUENCE [LARGE SCALE GENOMIC DNA]</scope>
    <source>
        <strain evidence="4">C18/9</strain>
    </source>
</reference>
<keyword evidence="2" id="KW-1133">Transmembrane helix</keyword>
<feature type="region of interest" description="Disordered" evidence="1">
    <location>
        <begin position="67"/>
        <end position="96"/>
    </location>
</feature>
<name>A0A284S5J3_ARMOS</name>
<keyword evidence="4" id="KW-1185">Reference proteome</keyword>
<sequence length="379" mass="42930">MNPDDITITVTAAIGGACLLSLLVALLILTYVDQLRRCLCIRTRPTPRPTSFPARYVLPYRRATYHQNSSDEFPQRNTTPGPSNVPRTPPPAYPAKEAEDYGRYLRAHFCIPSPTNSLPVHALNPQRVHFENVQTQIWALVLEQALRHPGNASPIRVGSPTLEPPAPLILHTASTVRVCTPDNLAPYPREDSDSDSDYGGNEPIPEREDDDPLNAYGGDYEWPELGAIDQVILGPYRSQAWELRESQWDTTSPSPTNCPFHNAGETQPSRQGYLPTETELSTLPPPEIQWRVPALEQRPNSMSWLTTYSHWPSQRETTQTWMEPPDFDNFYQDEETFSGYTAEVYEDYRGYTPAPQQPSFYTAPFSLPDSPNWENRHHP</sequence>
<dbReference type="AlphaFoldDB" id="A0A284S5J3"/>